<dbReference type="EMBL" id="DS469645">
    <property type="protein sequence ID" value="EDO37503.1"/>
    <property type="molecule type" value="Genomic_DNA"/>
</dbReference>
<dbReference type="AlphaFoldDB" id="A7SFP8"/>
<keyword evidence="1" id="KW-0175">Coiled coil</keyword>
<keyword evidence="3" id="KW-0732">Signal</keyword>
<proteinExistence type="evidence at transcript level"/>
<name>A7SFP8_NEMVE</name>
<evidence type="ECO:0000313" key="4">
    <source>
        <dbReference type="EMBL" id="EDO37503.1"/>
    </source>
</evidence>
<dbReference type="Proteomes" id="UP000001593">
    <property type="component" value="Unassembled WGS sequence"/>
</dbReference>
<sequence>MKVLCVTLVLMALVCSVQSRNLRHKDYERELQDYRRDFARALSMVEQDAFLPKPRPGRREQDSSNYEFPPGFHRPGKKRSFKEEK</sequence>
<evidence type="ECO:0000256" key="3">
    <source>
        <dbReference type="SAM" id="SignalP"/>
    </source>
</evidence>
<protein>
    <submittedName>
        <fullName evidence="5">RPamide</fullName>
    </submittedName>
</protein>
<evidence type="ECO:0000256" key="2">
    <source>
        <dbReference type="SAM" id="MobiDB-lite"/>
    </source>
</evidence>
<dbReference type="HOGENOM" id="CLU_2515310_0_0_1"/>
<gene>
    <name evidence="4" type="ORF">NEMVEDRAFT_v1g244953</name>
</gene>
<evidence type="ECO:0000256" key="1">
    <source>
        <dbReference type="SAM" id="Coils"/>
    </source>
</evidence>
<dbReference type="InParanoid" id="A7SFP8"/>
<feature type="chain" id="PRO_5036437274" evidence="3">
    <location>
        <begin position="20"/>
        <end position="85"/>
    </location>
</feature>
<organism evidence="4 6">
    <name type="scientific">Nematostella vectensis</name>
    <name type="common">Starlet sea anemone</name>
    <dbReference type="NCBI Taxonomy" id="45351"/>
    <lineage>
        <taxon>Eukaryota</taxon>
        <taxon>Metazoa</taxon>
        <taxon>Cnidaria</taxon>
        <taxon>Anthozoa</taxon>
        <taxon>Hexacorallia</taxon>
        <taxon>Actiniaria</taxon>
        <taxon>Edwardsiidae</taxon>
        <taxon>Nematostella</taxon>
    </lineage>
</organism>
<feature type="coiled-coil region" evidence="1">
    <location>
        <begin position="17"/>
        <end position="44"/>
    </location>
</feature>
<reference evidence="4 6" key="1">
    <citation type="journal article" date="2007" name="Science">
        <title>Sea anemone genome reveals ancestral eumetazoan gene repertoire and genomic organization.</title>
        <authorList>
            <person name="Putnam N.H."/>
            <person name="Srivastava M."/>
            <person name="Hellsten U."/>
            <person name="Dirks B."/>
            <person name="Chapman J."/>
            <person name="Salamov A."/>
            <person name="Terry A."/>
            <person name="Shapiro H."/>
            <person name="Lindquist E."/>
            <person name="Kapitonov V.V."/>
            <person name="Jurka J."/>
            <person name="Genikhovich G."/>
            <person name="Grigoriev I.V."/>
            <person name="Lucas S.M."/>
            <person name="Steele R.E."/>
            <person name="Finnerty J.R."/>
            <person name="Technau U."/>
            <person name="Martindale M.Q."/>
            <person name="Rokhsar D.S."/>
        </authorList>
    </citation>
    <scope>NUCLEOTIDE SEQUENCE [LARGE SCALE GENOMIC DNA]</scope>
    <source>
        <strain evidence="4">CH2 x CH6</strain>
        <strain evidence="6">CH2 X CH6</strain>
    </source>
</reference>
<evidence type="ECO:0000313" key="5">
    <source>
        <dbReference type="EMBL" id="QIN55517.1"/>
    </source>
</evidence>
<feature type="compositionally biased region" description="Basic residues" evidence="2">
    <location>
        <begin position="74"/>
        <end position="85"/>
    </location>
</feature>
<dbReference type="EMBL" id="MN715133">
    <property type="protein sequence ID" value="QIN55517.1"/>
    <property type="molecule type" value="mRNA"/>
</dbReference>
<reference evidence="5" key="2">
    <citation type="journal article" date="2020" name="Front. Endocrinol.">
        <title>Expression Analysis of Cnidarian-Specific Neuropeptides in a Sea Anemone Unveils an Apical-Organ-Associated Nerve Net That Disintegrates at Metamorphosis.</title>
        <authorList>
            <person name="Zang H."/>
            <person name="Nakanishi N."/>
        </authorList>
    </citation>
    <scope>NUCLEOTIDE SEQUENCE</scope>
</reference>
<keyword evidence="6" id="KW-1185">Reference proteome</keyword>
<evidence type="ECO:0000313" key="6">
    <source>
        <dbReference type="Proteomes" id="UP000001593"/>
    </source>
</evidence>
<accession>A7SFP8</accession>
<feature type="region of interest" description="Disordered" evidence="2">
    <location>
        <begin position="49"/>
        <end position="85"/>
    </location>
</feature>
<feature type="signal peptide" evidence="3">
    <location>
        <begin position="1"/>
        <end position="19"/>
    </location>
</feature>